<dbReference type="EMBL" id="JANAVB010030817">
    <property type="protein sequence ID" value="KAJ6813013.1"/>
    <property type="molecule type" value="Genomic_DNA"/>
</dbReference>
<name>A0AAX6F9X6_IRIPA</name>
<dbReference type="Proteomes" id="UP001140949">
    <property type="component" value="Unassembled WGS sequence"/>
</dbReference>
<reference evidence="1" key="2">
    <citation type="submission" date="2023-04" db="EMBL/GenBank/DDBJ databases">
        <authorList>
            <person name="Bruccoleri R.E."/>
            <person name="Oakeley E.J."/>
            <person name="Faust A.-M."/>
            <person name="Dessus-Babus S."/>
            <person name="Altorfer M."/>
            <person name="Burckhardt D."/>
            <person name="Oertli M."/>
            <person name="Naumann U."/>
            <person name="Petersen F."/>
            <person name="Wong J."/>
        </authorList>
    </citation>
    <scope>NUCLEOTIDE SEQUENCE</scope>
    <source>
        <strain evidence="1">GSM-AAB239-AS_SAM_17_03QT</strain>
        <tissue evidence="1">Leaf</tissue>
    </source>
</reference>
<reference evidence="1" key="1">
    <citation type="journal article" date="2023" name="GigaByte">
        <title>Genome assembly of the bearded iris, Iris pallida Lam.</title>
        <authorList>
            <person name="Bruccoleri R.E."/>
            <person name="Oakeley E.J."/>
            <person name="Faust A.M.E."/>
            <person name="Altorfer M."/>
            <person name="Dessus-Babus S."/>
            <person name="Burckhardt D."/>
            <person name="Oertli M."/>
            <person name="Naumann U."/>
            <person name="Petersen F."/>
            <person name="Wong J."/>
        </authorList>
    </citation>
    <scope>NUCLEOTIDE SEQUENCE</scope>
    <source>
        <strain evidence="1">GSM-AAB239-AS_SAM_17_03QT</strain>
    </source>
</reference>
<keyword evidence="1" id="KW-0645">Protease</keyword>
<protein>
    <submittedName>
        <fullName evidence="1">Serine carboxypeptidase II-3</fullName>
    </submittedName>
</protein>
<accession>A0AAX6F9X6</accession>
<keyword evidence="2" id="KW-1185">Reference proteome</keyword>
<dbReference type="GO" id="GO:0004180">
    <property type="term" value="F:carboxypeptidase activity"/>
    <property type="evidence" value="ECO:0007669"/>
    <property type="project" value="UniProtKB-KW"/>
</dbReference>
<keyword evidence="1" id="KW-0121">Carboxypeptidase</keyword>
<keyword evidence="1" id="KW-0378">Hydrolase</keyword>
<gene>
    <name evidence="1" type="ORF">M6B38_146755</name>
</gene>
<sequence length="63" mass="7496">MEKSQMTCLEIGIYRTNSQVKSTTQLCSCYRSIMRPRLVVLFPERKIFFSFLVLFSLKSYNVY</sequence>
<dbReference type="AlphaFoldDB" id="A0AAX6F9X6"/>
<evidence type="ECO:0000313" key="2">
    <source>
        <dbReference type="Proteomes" id="UP001140949"/>
    </source>
</evidence>
<proteinExistence type="predicted"/>
<comment type="caution">
    <text evidence="1">The sequence shown here is derived from an EMBL/GenBank/DDBJ whole genome shotgun (WGS) entry which is preliminary data.</text>
</comment>
<evidence type="ECO:0000313" key="1">
    <source>
        <dbReference type="EMBL" id="KAJ6813013.1"/>
    </source>
</evidence>
<organism evidence="1 2">
    <name type="scientific">Iris pallida</name>
    <name type="common">Sweet iris</name>
    <dbReference type="NCBI Taxonomy" id="29817"/>
    <lineage>
        <taxon>Eukaryota</taxon>
        <taxon>Viridiplantae</taxon>
        <taxon>Streptophyta</taxon>
        <taxon>Embryophyta</taxon>
        <taxon>Tracheophyta</taxon>
        <taxon>Spermatophyta</taxon>
        <taxon>Magnoliopsida</taxon>
        <taxon>Liliopsida</taxon>
        <taxon>Asparagales</taxon>
        <taxon>Iridaceae</taxon>
        <taxon>Iridoideae</taxon>
        <taxon>Irideae</taxon>
        <taxon>Iris</taxon>
    </lineage>
</organism>